<proteinExistence type="predicted"/>
<protein>
    <recommendedName>
        <fullName evidence="3">DUF4365 domain-containing protein</fullName>
    </recommendedName>
</protein>
<dbReference type="AlphaFoldDB" id="A0A3B9GXX8"/>
<accession>A0A3B9GXX8</accession>
<dbReference type="Proteomes" id="UP000259610">
    <property type="component" value="Unassembled WGS sequence"/>
</dbReference>
<evidence type="ECO:0000313" key="2">
    <source>
        <dbReference type="Proteomes" id="UP000259610"/>
    </source>
</evidence>
<sequence>MFFNRLYYDLKVASARRGNPLSIFQPDVDRDGYDVVINDGDYERRFQLKSYLRDAATSSWKIGKGLLRPDPAYSEWLNLNLPLCGYGGGVVLIEIDASSSEPSVEYLFTDYLVILGFSIRMWLEASSPAPRRGKLAQLRAELARGFLHDIWLGDRQDKIVVPRKCFLRAKSTDALLAMIGMHNTTGCHLPGDGVAQTFSKGFEAGSTGAPRAGLDVVTIGIAHAHARAFLELANEPELRVFTSGLAIDTP</sequence>
<gene>
    <name evidence="1" type="ORF">DCG58_07895</name>
</gene>
<evidence type="ECO:0008006" key="3">
    <source>
        <dbReference type="Google" id="ProtNLM"/>
    </source>
</evidence>
<evidence type="ECO:0000313" key="1">
    <source>
        <dbReference type="EMBL" id="HAE27066.1"/>
    </source>
</evidence>
<reference evidence="1 2" key="1">
    <citation type="journal article" date="2018" name="Nat. Biotechnol.">
        <title>A standardized bacterial taxonomy based on genome phylogeny substantially revises the tree of life.</title>
        <authorList>
            <person name="Parks D.H."/>
            <person name="Chuvochina M."/>
            <person name="Waite D.W."/>
            <person name="Rinke C."/>
            <person name="Skarshewski A."/>
            <person name="Chaumeil P.A."/>
            <person name="Hugenholtz P."/>
        </authorList>
    </citation>
    <scope>NUCLEOTIDE SEQUENCE [LARGE SCALE GENOMIC DNA]</scope>
    <source>
        <strain evidence="1">UBA8733</strain>
    </source>
</reference>
<comment type="caution">
    <text evidence="1">The sequence shown here is derived from an EMBL/GenBank/DDBJ whole genome shotgun (WGS) entry which is preliminary data.</text>
</comment>
<organism evidence="1 2">
    <name type="scientific">Hyphomonas adhaerens</name>
    <dbReference type="NCBI Taxonomy" id="81029"/>
    <lineage>
        <taxon>Bacteria</taxon>
        <taxon>Pseudomonadati</taxon>
        <taxon>Pseudomonadota</taxon>
        <taxon>Alphaproteobacteria</taxon>
        <taxon>Hyphomonadales</taxon>
        <taxon>Hyphomonadaceae</taxon>
        <taxon>Hyphomonas</taxon>
    </lineage>
</organism>
<dbReference type="EMBL" id="DMAN01000171">
    <property type="protein sequence ID" value="HAE27066.1"/>
    <property type="molecule type" value="Genomic_DNA"/>
</dbReference>
<name>A0A3B9GXX8_9PROT</name>